<dbReference type="AlphaFoldDB" id="A0AAV4XKJ5"/>
<accession>A0AAV4XKJ5</accession>
<comment type="caution">
    <text evidence="2">The sequence shown here is derived from an EMBL/GenBank/DDBJ whole genome shotgun (WGS) entry which is preliminary data.</text>
</comment>
<reference evidence="2 3" key="1">
    <citation type="submission" date="2021-06" db="EMBL/GenBank/DDBJ databases">
        <title>Caerostris extrusa draft genome.</title>
        <authorList>
            <person name="Kono N."/>
            <person name="Arakawa K."/>
        </authorList>
    </citation>
    <scope>NUCLEOTIDE SEQUENCE [LARGE SCALE GENOMIC DNA]</scope>
</reference>
<evidence type="ECO:0000256" key="1">
    <source>
        <dbReference type="SAM" id="SignalP"/>
    </source>
</evidence>
<dbReference type="EMBL" id="BPLR01017762">
    <property type="protein sequence ID" value="GIY94263.1"/>
    <property type="molecule type" value="Genomic_DNA"/>
</dbReference>
<evidence type="ECO:0000313" key="3">
    <source>
        <dbReference type="Proteomes" id="UP001054945"/>
    </source>
</evidence>
<gene>
    <name evidence="2" type="ORF">CEXT_673381</name>
</gene>
<protein>
    <recommendedName>
        <fullName evidence="4">Secreted protein</fullName>
    </recommendedName>
</protein>
<feature type="signal peptide" evidence="1">
    <location>
        <begin position="1"/>
        <end position="23"/>
    </location>
</feature>
<keyword evidence="3" id="KW-1185">Reference proteome</keyword>
<evidence type="ECO:0000313" key="2">
    <source>
        <dbReference type="EMBL" id="GIY94263.1"/>
    </source>
</evidence>
<organism evidence="2 3">
    <name type="scientific">Caerostris extrusa</name>
    <name type="common">Bark spider</name>
    <name type="synonym">Caerostris bankana</name>
    <dbReference type="NCBI Taxonomy" id="172846"/>
    <lineage>
        <taxon>Eukaryota</taxon>
        <taxon>Metazoa</taxon>
        <taxon>Ecdysozoa</taxon>
        <taxon>Arthropoda</taxon>
        <taxon>Chelicerata</taxon>
        <taxon>Arachnida</taxon>
        <taxon>Araneae</taxon>
        <taxon>Araneomorphae</taxon>
        <taxon>Entelegynae</taxon>
        <taxon>Araneoidea</taxon>
        <taxon>Araneidae</taxon>
        <taxon>Caerostris</taxon>
    </lineage>
</organism>
<feature type="chain" id="PRO_5043327164" description="Secreted protein" evidence="1">
    <location>
        <begin position="24"/>
        <end position="105"/>
    </location>
</feature>
<proteinExistence type="predicted"/>
<keyword evidence="1" id="KW-0732">Signal</keyword>
<dbReference type="Proteomes" id="UP001054945">
    <property type="component" value="Unassembled WGS sequence"/>
</dbReference>
<sequence>MTTIPVVCLGFLFLLSFPSTILSEGSDRITFLSFLYIIWNQNLASRSHFFQGGLKFSWDFPGMCLLGYRFAFVVIRRCFVKCQRQVPLAKHVKENNNKKNVFFPS</sequence>
<evidence type="ECO:0008006" key="4">
    <source>
        <dbReference type="Google" id="ProtNLM"/>
    </source>
</evidence>
<name>A0AAV4XKJ5_CAEEX</name>